<dbReference type="Proteomes" id="UP001177670">
    <property type="component" value="Unassembled WGS sequence"/>
</dbReference>
<evidence type="ECO:0000313" key="2">
    <source>
        <dbReference type="Proteomes" id="UP001177670"/>
    </source>
</evidence>
<proteinExistence type="predicted"/>
<protein>
    <submittedName>
        <fullName evidence="1">Uncharacterized protein</fullName>
    </submittedName>
</protein>
<dbReference type="EMBL" id="JAHYIQ010000019">
    <property type="protein sequence ID" value="KAK1124130.1"/>
    <property type="molecule type" value="Genomic_DNA"/>
</dbReference>
<organism evidence="1 2">
    <name type="scientific">Melipona bicolor</name>
    <dbReference type="NCBI Taxonomy" id="60889"/>
    <lineage>
        <taxon>Eukaryota</taxon>
        <taxon>Metazoa</taxon>
        <taxon>Ecdysozoa</taxon>
        <taxon>Arthropoda</taxon>
        <taxon>Hexapoda</taxon>
        <taxon>Insecta</taxon>
        <taxon>Pterygota</taxon>
        <taxon>Neoptera</taxon>
        <taxon>Endopterygota</taxon>
        <taxon>Hymenoptera</taxon>
        <taxon>Apocrita</taxon>
        <taxon>Aculeata</taxon>
        <taxon>Apoidea</taxon>
        <taxon>Anthophila</taxon>
        <taxon>Apidae</taxon>
        <taxon>Melipona</taxon>
    </lineage>
</organism>
<accession>A0AA40FRQ5</accession>
<keyword evidence="2" id="KW-1185">Reference proteome</keyword>
<name>A0AA40FRQ5_9HYME</name>
<comment type="caution">
    <text evidence="1">The sequence shown here is derived from an EMBL/GenBank/DDBJ whole genome shotgun (WGS) entry which is preliminary data.</text>
</comment>
<evidence type="ECO:0000313" key="1">
    <source>
        <dbReference type="EMBL" id="KAK1124130.1"/>
    </source>
</evidence>
<sequence>MTLCRSSKFVNGGVYSAEELEKLERHHIIPVERASISKQPGVHPQRAVGDLSSLELSDPFLHPPGHTVRA</sequence>
<reference evidence="1" key="1">
    <citation type="submission" date="2021-10" db="EMBL/GenBank/DDBJ databases">
        <title>Melipona bicolor Genome sequencing and assembly.</title>
        <authorList>
            <person name="Araujo N.S."/>
            <person name="Arias M.C."/>
        </authorList>
    </citation>
    <scope>NUCLEOTIDE SEQUENCE</scope>
    <source>
        <strain evidence="1">USP_2M_L1-L4_2017</strain>
        <tissue evidence="1">Whole body</tissue>
    </source>
</reference>
<gene>
    <name evidence="1" type="ORF">K0M31_007154</name>
</gene>
<dbReference type="AlphaFoldDB" id="A0AA40FRQ5"/>